<dbReference type="AlphaFoldDB" id="A0A1F4SWE4"/>
<name>A0A1F4SWE4_UNCSA</name>
<protein>
    <submittedName>
        <fullName evidence="1">Uncharacterized protein</fullName>
    </submittedName>
</protein>
<evidence type="ECO:0000313" key="2">
    <source>
        <dbReference type="Proteomes" id="UP000178417"/>
    </source>
</evidence>
<comment type="caution">
    <text evidence="1">The sequence shown here is derived from an EMBL/GenBank/DDBJ whole genome shotgun (WGS) entry which is preliminary data.</text>
</comment>
<reference evidence="1 2" key="1">
    <citation type="journal article" date="2016" name="Nat. Commun.">
        <title>Thousands of microbial genomes shed light on interconnected biogeochemical processes in an aquifer system.</title>
        <authorList>
            <person name="Anantharaman K."/>
            <person name="Brown C.T."/>
            <person name="Hug L.A."/>
            <person name="Sharon I."/>
            <person name="Castelle C.J."/>
            <person name="Probst A.J."/>
            <person name="Thomas B.C."/>
            <person name="Singh A."/>
            <person name="Wilkins M.J."/>
            <person name="Karaoz U."/>
            <person name="Brodie E.L."/>
            <person name="Williams K.H."/>
            <person name="Hubbard S.S."/>
            <person name="Banfield J.F."/>
        </authorList>
    </citation>
    <scope>NUCLEOTIDE SEQUENCE [LARGE SCALE GENOMIC DNA]</scope>
</reference>
<accession>A0A1F4SWE4</accession>
<gene>
    <name evidence="1" type="ORF">A2310_04640</name>
</gene>
<sequence>MNNYQHKDLANGRWNELSFFEQMANIGSEVIRAISWRNKGNKKFSDLSFERALELFDLTISDSKNRKRLKEVTRGREVFVDYLVCDNIYGSDDKFFQNYFHAFNYAARIGHA</sequence>
<evidence type="ECO:0000313" key="1">
    <source>
        <dbReference type="EMBL" id="OGC24752.1"/>
    </source>
</evidence>
<dbReference type="EMBL" id="MEUB01000007">
    <property type="protein sequence ID" value="OGC24752.1"/>
    <property type="molecule type" value="Genomic_DNA"/>
</dbReference>
<proteinExistence type="predicted"/>
<organism evidence="1 2">
    <name type="scientific">candidate division WOR-1 bacterium RIFOXYB2_FULL_37_13</name>
    <dbReference type="NCBI Taxonomy" id="1802579"/>
    <lineage>
        <taxon>Bacteria</taxon>
        <taxon>Bacillati</taxon>
        <taxon>Saganbacteria</taxon>
    </lineage>
</organism>
<dbReference type="Proteomes" id="UP000178417">
    <property type="component" value="Unassembled WGS sequence"/>
</dbReference>
<dbReference type="STRING" id="1802579.A2310_04640"/>